<accession>F9WHQ9</accession>
<keyword evidence="6" id="KW-0723">Serine/threonine-protein kinase</keyword>
<evidence type="ECO:0000313" key="10">
    <source>
        <dbReference type="Proteomes" id="UP000000702"/>
    </source>
</evidence>
<reference evidence="9 10" key="2">
    <citation type="journal article" date="2012" name="Proc. Natl. Acad. Sci. U.S.A.">
        <title>Antigenic diversity is generated by distinct evolutionary mechanisms in African trypanosome species.</title>
        <authorList>
            <person name="Jackson A.P."/>
            <person name="Berry A."/>
            <person name="Aslett M."/>
            <person name="Allison H.C."/>
            <person name="Burton P."/>
            <person name="Vavrova-Anderson J."/>
            <person name="Brown R."/>
            <person name="Browne H."/>
            <person name="Corton N."/>
            <person name="Hauser H."/>
            <person name="Gamble J."/>
            <person name="Gilderthorp R."/>
            <person name="Marcello L."/>
            <person name="McQuillan J."/>
            <person name="Otto T.D."/>
            <person name="Quail M.A."/>
            <person name="Sanders M.J."/>
            <person name="van Tonder A."/>
            <person name="Ginger M.L."/>
            <person name="Field M.C."/>
            <person name="Barry J.D."/>
            <person name="Hertz-Fowler C."/>
            <person name="Berriman M."/>
        </authorList>
    </citation>
    <scope>NUCLEOTIDE SEQUENCE [LARGE SCALE GENOMIC DNA]</scope>
    <source>
        <strain evidence="9 10">IL3000</strain>
    </source>
</reference>
<proteinExistence type="inferred from homology"/>
<feature type="binding site" evidence="5">
    <location>
        <position position="34"/>
    </location>
    <ligand>
        <name>ATP</name>
        <dbReference type="ChEBI" id="CHEBI:30616"/>
    </ligand>
</feature>
<name>F9WHQ9_TRYCI</name>
<dbReference type="SMART" id="SM00220">
    <property type="entry name" value="S_TKc"/>
    <property type="match status" value="1"/>
</dbReference>
<keyword evidence="4 5" id="KW-0067">ATP-binding</keyword>
<reference evidence="10" key="1">
    <citation type="submission" date="2011-07" db="EMBL/GenBank/DDBJ databases">
        <title>Divergent evolution of antigenic variation in African trypanosomes.</title>
        <authorList>
            <person name="Jackson A.P."/>
            <person name="Berry A."/>
            <person name="Allison H.C."/>
            <person name="Burton P."/>
            <person name="Anderson J."/>
            <person name="Aslett M."/>
            <person name="Brown R."/>
            <person name="Corton N."/>
            <person name="Harris D."/>
            <person name="Hauser H."/>
            <person name="Gamble J."/>
            <person name="Gilderthorp R."/>
            <person name="McQuillan J."/>
            <person name="Quail M.A."/>
            <person name="Sanders M."/>
            <person name="Van Tonder A."/>
            <person name="Ginger M.L."/>
            <person name="Donelson J.E."/>
            <person name="Field M.C."/>
            <person name="Barry J.D."/>
            <person name="Berriman M."/>
            <person name="Hertz-Fowler C."/>
        </authorList>
    </citation>
    <scope>NUCLEOTIDE SEQUENCE [LARGE SCALE GENOMIC DNA]</scope>
    <source>
        <strain evidence="10">IL3000</strain>
    </source>
</reference>
<dbReference type="EMBL" id="CAEQ01002476">
    <property type="protein sequence ID" value="CCD16853.1"/>
    <property type="molecule type" value="Genomic_DNA"/>
</dbReference>
<dbReference type="Proteomes" id="UP000000702">
    <property type="component" value="Unassembled WGS sequence"/>
</dbReference>
<evidence type="ECO:0000256" key="5">
    <source>
        <dbReference type="PROSITE-ProRule" id="PRU10141"/>
    </source>
</evidence>
<gene>
    <name evidence="9" type="ORF">TCIL3000_0_17380</name>
</gene>
<dbReference type="Gene3D" id="1.10.510.10">
    <property type="entry name" value="Transferase(Phosphotransferase) domain 1"/>
    <property type="match status" value="1"/>
</dbReference>
<dbReference type="GO" id="GO:0004674">
    <property type="term" value="F:protein serine/threonine kinase activity"/>
    <property type="evidence" value="ECO:0007669"/>
    <property type="project" value="UniProtKB-KW"/>
</dbReference>
<evidence type="ECO:0000259" key="8">
    <source>
        <dbReference type="PROSITE" id="PS50011"/>
    </source>
</evidence>
<keyword evidence="1" id="KW-0808">Transferase</keyword>
<dbReference type="InterPro" id="IPR017441">
    <property type="entry name" value="Protein_kinase_ATP_BS"/>
</dbReference>
<dbReference type="InterPro" id="IPR008271">
    <property type="entry name" value="Ser/Thr_kinase_AS"/>
</dbReference>
<dbReference type="AlphaFoldDB" id="F9WHQ9"/>
<dbReference type="InterPro" id="IPR011009">
    <property type="entry name" value="Kinase-like_dom_sf"/>
</dbReference>
<dbReference type="PANTHER" id="PTHR48016:SF56">
    <property type="entry name" value="MAPKK KINASE"/>
    <property type="match status" value="1"/>
</dbReference>
<dbReference type="InterPro" id="IPR000719">
    <property type="entry name" value="Prot_kinase_dom"/>
</dbReference>
<dbReference type="OMA" id="NLVTYYG"/>
<evidence type="ECO:0000256" key="1">
    <source>
        <dbReference type="ARBA" id="ARBA00022679"/>
    </source>
</evidence>
<evidence type="ECO:0000256" key="4">
    <source>
        <dbReference type="ARBA" id="ARBA00022840"/>
    </source>
</evidence>
<feature type="compositionally biased region" description="Polar residues" evidence="7">
    <location>
        <begin position="315"/>
        <end position="345"/>
    </location>
</feature>
<dbReference type="CDD" id="cd06606">
    <property type="entry name" value="STKc_MAPKKK"/>
    <property type="match status" value="1"/>
</dbReference>
<dbReference type="Pfam" id="PF00069">
    <property type="entry name" value="Pkinase"/>
    <property type="match status" value="2"/>
</dbReference>
<dbReference type="GO" id="GO:0005524">
    <property type="term" value="F:ATP binding"/>
    <property type="evidence" value="ECO:0007669"/>
    <property type="project" value="UniProtKB-UniRule"/>
</dbReference>
<dbReference type="PANTHER" id="PTHR48016">
    <property type="entry name" value="MAP KINASE KINASE KINASE SSK2-RELATED-RELATED"/>
    <property type="match status" value="1"/>
</dbReference>
<evidence type="ECO:0000256" key="6">
    <source>
        <dbReference type="RuleBase" id="RU000304"/>
    </source>
</evidence>
<evidence type="ECO:0000256" key="7">
    <source>
        <dbReference type="SAM" id="MobiDB-lite"/>
    </source>
</evidence>
<organism evidence="9 10">
    <name type="scientific">Trypanosoma congolense (strain IL3000)</name>
    <dbReference type="NCBI Taxonomy" id="1068625"/>
    <lineage>
        <taxon>Eukaryota</taxon>
        <taxon>Discoba</taxon>
        <taxon>Euglenozoa</taxon>
        <taxon>Kinetoplastea</taxon>
        <taxon>Metakinetoplastina</taxon>
        <taxon>Trypanosomatida</taxon>
        <taxon>Trypanosomatidae</taxon>
        <taxon>Trypanosoma</taxon>
        <taxon>Nannomonas</taxon>
    </lineage>
</organism>
<sequence>MENIRRTSRKLGVGAMGVVYEGYDEESGRFVAVKEIPVYDVDVSAQEDSCVAGGLRSILHEISLMERLAHPNLVTYYGARRSAAGVEIIMEYVNGGSLDSLIRRQGCLRESVVRSYARDLLEGLSYLHNTARICHRDVKPANVLITADGRCKLTDFGVSKLLDDTVGMHTTVGTPWYMAPEVVDCSGNTTNTTSSIHGCVDGADNDNIEASKLGSSYTTAADVWSFGVTVYEMITGKKPFGGNLKNAAAVLFSIVSNSTPTPRLPSTCDASPLLQDFLDLCFVRDPTLRPSARELLSHMWFHEASSPRHEKRLEGSTSCPSQGDSAAARSLSTTRPVDMDGNTSSETIVTTTNALVAYPPALHLNMMDIADILTHAAQENGQLVTSASSPNKSRAEHIKRANTGEASSAMEGFQGGFWSPEGHFIDLFMPQPPCRGEPKLTQGTPAAK</sequence>
<keyword evidence="3" id="KW-0418">Kinase</keyword>
<evidence type="ECO:0000256" key="2">
    <source>
        <dbReference type="ARBA" id="ARBA00022741"/>
    </source>
</evidence>
<dbReference type="InterPro" id="IPR050538">
    <property type="entry name" value="MAP_kinase_kinase_kinase"/>
</dbReference>
<feature type="domain" description="Protein kinase" evidence="8">
    <location>
        <begin position="5"/>
        <end position="301"/>
    </location>
</feature>
<protein>
    <submittedName>
        <fullName evidence="9">WGS project CAEQ00000000 data, annotated contig 685</fullName>
    </submittedName>
</protein>
<dbReference type="PROSITE" id="PS00108">
    <property type="entry name" value="PROTEIN_KINASE_ST"/>
    <property type="match status" value="1"/>
</dbReference>
<dbReference type="PROSITE" id="PS00107">
    <property type="entry name" value="PROTEIN_KINASE_ATP"/>
    <property type="match status" value="1"/>
</dbReference>
<comment type="similarity">
    <text evidence="6">Belongs to the protein kinase superfamily.</text>
</comment>
<feature type="region of interest" description="Disordered" evidence="7">
    <location>
        <begin position="306"/>
        <end position="345"/>
    </location>
</feature>
<dbReference type="VEuPathDB" id="TriTrypDB:TcIL3000_0_17380"/>
<keyword evidence="10" id="KW-1185">Reference proteome</keyword>
<comment type="caution">
    <text evidence="9">The sequence shown here is derived from an EMBL/GenBank/DDBJ whole genome shotgun (WGS) entry which is preliminary data.</text>
</comment>
<keyword evidence="2 5" id="KW-0547">Nucleotide-binding</keyword>
<dbReference type="SUPFAM" id="SSF56112">
    <property type="entry name" value="Protein kinase-like (PK-like)"/>
    <property type="match status" value="1"/>
</dbReference>
<dbReference type="PROSITE" id="PS50011">
    <property type="entry name" value="PROTEIN_KINASE_DOM"/>
    <property type="match status" value="1"/>
</dbReference>
<feature type="region of interest" description="Disordered" evidence="7">
    <location>
        <begin position="428"/>
        <end position="448"/>
    </location>
</feature>
<evidence type="ECO:0000313" key="9">
    <source>
        <dbReference type="EMBL" id="CCD16853.1"/>
    </source>
</evidence>
<evidence type="ECO:0000256" key="3">
    <source>
        <dbReference type="ARBA" id="ARBA00022777"/>
    </source>
</evidence>